<accession>A0A7D7L955</accession>
<dbReference type="Proteomes" id="UP000514713">
    <property type="component" value="Chromosome"/>
</dbReference>
<evidence type="ECO:0000313" key="3">
    <source>
        <dbReference type="Proteomes" id="UP000514713"/>
    </source>
</evidence>
<dbReference type="EMBL" id="CP054698">
    <property type="protein sequence ID" value="QMS87353.1"/>
    <property type="molecule type" value="Genomic_DNA"/>
</dbReference>
<proteinExistence type="predicted"/>
<gene>
    <name evidence="2" type="ORF">HUN01_07065</name>
</gene>
<feature type="domain" description="DUF4935" evidence="1">
    <location>
        <begin position="3"/>
        <end position="167"/>
    </location>
</feature>
<reference evidence="3" key="1">
    <citation type="submission" date="2020-06" db="EMBL/GenBank/DDBJ databases">
        <title>Nostoc edaphicum CCNP1411 genome.</title>
        <authorList>
            <person name="Fidor A."/>
            <person name="Grabski M."/>
            <person name="Gawor J."/>
            <person name="Gromadka R."/>
            <person name="Wegrzyn G."/>
            <person name="Mazur-Marzec H."/>
        </authorList>
    </citation>
    <scope>NUCLEOTIDE SEQUENCE [LARGE SCALE GENOMIC DNA]</scope>
    <source>
        <strain evidence="3">CCNP1411</strain>
    </source>
</reference>
<protein>
    <submittedName>
        <fullName evidence="2">DUF4935 domain-containing protein</fullName>
    </submittedName>
</protein>
<dbReference type="AlphaFoldDB" id="A0A7D7L955"/>
<keyword evidence="3" id="KW-1185">Reference proteome</keyword>
<dbReference type="Pfam" id="PF16289">
    <property type="entry name" value="PIN_12"/>
    <property type="match status" value="1"/>
</dbReference>
<dbReference type="InterPro" id="IPR032557">
    <property type="entry name" value="DUF4935"/>
</dbReference>
<organism evidence="2 3">
    <name type="scientific">Nostoc edaphicum CCNP1411</name>
    <dbReference type="NCBI Taxonomy" id="1472755"/>
    <lineage>
        <taxon>Bacteria</taxon>
        <taxon>Bacillati</taxon>
        <taxon>Cyanobacteriota</taxon>
        <taxon>Cyanophyceae</taxon>
        <taxon>Nostocales</taxon>
        <taxon>Nostocaceae</taxon>
        <taxon>Nostoc</taxon>
    </lineage>
</organism>
<dbReference type="RefSeq" id="WP_181930679.1">
    <property type="nucleotide sequence ID" value="NZ_CP054698.1"/>
</dbReference>
<evidence type="ECO:0000313" key="2">
    <source>
        <dbReference type="EMBL" id="QMS87353.1"/>
    </source>
</evidence>
<sequence length="355" mass="41460">MDIVIDANVIIADPWFRSQKMRVLLDFAEKRFSQVLLLEPVEMEVRAHFKREVTALAKSIEDAIKKAERIGIRDTPQFDATEVFNRTFTAWEENLEKLVRSRRLFRIPLEPSVLREAIQRATERIPPCTESGKELRDTIIWLLFIETCKKRRHGEQYVFISQNTKDFAASDKTSLRQELVGDLAQNGLTALYYPSPEAFNKEHAERFEHINLEWVQARLNLDEIENSVRECLKEVRNSYFHISDSDYRNYYEPMFVEHIRHLNVEITEPVLIWDFDEHSIEVSIGCGINVEASVECRRVNAPRSTNFYSDYYEDIDDDFPYTRVLNCDAELGADISATVSDDSLEFTNIEAIYPI</sequence>
<name>A0A7D7L955_9NOSO</name>
<evidence type="ECO:0000259" key="1">
    <source>
        <dbReference type="Pfam" id="PF16289"/>
    </source>
</evidence>
<dbReference type="KEGG" id="ned:HUN01_07065"/>